<evidence type="ECO:0000256" key="2">
    <source>
        <dbReference type="ARBA" id="ARBA00022723"/>
    </source>
</evidence>
<dbReference type="InterPro" id="IPR036163">
    <property type="entry name" value="HMA_dom_sf"/>
</dbReference>
<feature type="domain" description="HMA" evidence="4">
    <location>
        <begin position="5"/>
        <end position="73"/>
    </location>
</feature>
<dbReference type="SUPFAM" id="SSF55008">
    <property type="entry name" value="HMA, heavy metal-associated domain"/>
    <property type="match status" value="1"/>
</dbReference>
<dbReference type="AlphaFoldDB" id="A0AAD8GZC2"/>
<protein>
    <recommendedName>
        <fullName evidence="4">HMA domain-containing protein</fullName>
    </recommendedName>
</protein>
<dbReference type="GO" id="GO:0009626">
    <property type="term" value="P:plant-type hypersensitive response"/>
    <property type="evidence" value="ECO:0007669"/>
    <property type="project" value="UniProtKB-KW"/>
</dbReference>
<feature type="region of interest" description="Disordered" evidence="3">
    <location>
        <begin position="72"/>
        <end position="96"/>
    </location>
</feature>
<name>A0AAD8GZC2_9APIA</name>
<dbReference type="Gene3D" id="3.30.70.100">
    <property type="match status" value="1"/>
</dbReference>
<evidence type="ECO:0000259" key="4">
    <source>
        <dbReference type="PROSITE" id="PS50846"/>
    </source>
</evidence>
<feature type="compositionally biased region" description="Basic and acidic residues" evidence="3">
    <location>
        <begin position="72"/>
        <end position="81"/>
    </location>
</feature>
<organism evidence="5 6">
    <name type="scientific">Heracleum sosnowskyi</name>
    <dbReference type="NCBI Taxonomy" id="360622"/>
    <lineage>
        <taxon>Eukaryota</taxon>
        <taxon>Viridiplantae</taxon>
        <taxon>Streptophyta</taxon>
        <taxon>Embryophyta</taxon>
        <taxon>Tracheophyta</taxon>
        <taxon>Spermatophyta</taxon>
        <taxon>Magnoliopsida</taxon>
        <taxon>eudicotyledons</taxon>
        <taxon>Gunneridae</taxon>
        <taxon>Pentapetalae</taxon>
        <taxon>asterids</taxon>
        <taxon>campanulids</taxon>
        <taxon>Apiales</taxon>
        <taxon>Apiaceae</taxon>
        <taxon>Apioideae</taxon>
        <taxon>apioid superclade</taxon>
        <taxon>Tordylieae</taxon>
        <taxon>Tordyliinae</taxon>
        <taxon>Heracleum</taxon>
    </lineage>
</organism>
<dbReference type="InterPro" id="IPR006121">
    <property type="entry name" value="HMA_dom"/>
</dbReference>
<dbReference type="GO" id="GO:0046872">
    <property type="term" value="F:metal ion binding"/>
    <property type="evidence" value="ECO:0007669"/>
    <property type="project" value="UniProtKB-KW"/>
</dbReference>
<evidence type="ECO:0000256" key="3">
    <source>
        <dbReference type="SAM" id="MobiDB-lite"/>
    </source>
</evidence>
<dbReference type="CDD" id="cd00371">
    <property type="entry name" value="HMA"/>
    <property type="match status" value="1"/>
</dbReference>
<dbReference type="Proteomes" id="UP001237642">
    <property type="component" value="Unassembled WGS sequence"/>
</dbReference>
<accession>A0AAD8GZC2</accession>
<reference evidence="5" key="2">
    <citation type="submission" date="2023-05" db="EMBL/GenBank/DDBJ databases">
        <authorList>
            <person name="Schelkunov M.I."/>
        </authorList>
    </citation>
    <scope>NUCLEOTIDE SEQUENCE</scope>
    <source>
        <strain evidence="5">Hsosn_3</strain>
        <tissue evidence="5">Leaf</tissue>
    </source>
</reference>
<sequence length="146" mass="17018">MADIVQTYILKVNIGCCNACPRTLKKMLLNNKGVEKFDVDQEKNTVSVTGKVDLCQLIKDIKKKIKKNAEVIKKEKSDSGNKQRQTWQEQMAPPQHFSENMYSRYDIPAGIHDQNMYRPFMQVPLRDPRYQGHPTAPPWVFYPQLY</sequence>
<keyword evidence="6" id="KW-1185">Reference proteome</keyword>
<dbReference type="GO" id="GO:0016020">
    <property type="term" value="C:membrane"/>
    <property type="evidence" value="ECO:0007669"/>
    <property type="project" value="UniProtKB-SubCell"/>
</dbReference>
<comment type="caution">
    <text evidence="5">The sequence shown here is derived from an EMBL/GenBank/DDBJ whole genome shotgun (WGS) entry which is preliminary data.</text>
</comment>
<gene>
    <name evidence="5" type="ORF">POM88_050073</name>
</gene>
<evidence type="ECO:0000313" key="5">
    <source>
        <dbReference type="EMBL" id="KAK1356817.1"/>
    </source>
</evidence>
<dbReference type="PANTHER" id="PTHR22814">
    <property type="entry name" value="COPPER TRANSPORT PROTEIN ATOX1-RELATED"/>
    <property type="match status" value="1"/>
</dbReference>
<comment type="subcellular location">
    <subcellularLocation>
        <location evidence="1">Membrane</location>
        <topology evidence="1">Peripheral membrane protein</topology>
    </subcellularLocation>
</comment>
<dbReference type="PROSITE" id="PS50846">
    <property type="entry name" value="HMA_2"/>
    <property type="match status" value="1"/>
</dbReference>
<dbReference type="Pfam" id="PF00403">
    <property type="entry name" value="HMA"/>
    <property type="match status" value="1"/>
</dbReference>
<dbReference type="EMBL" id="JAUIZM010000011">
    <property type="protein sequence ID" value="KAK1356817.1"/>
    <property type="molecule type" value="Genomic_DNA"/>
</dbReference>
<evidence type="ECO:0000256" key="1">
    <source>
        <dbReference type="ARBA" id="ARBA00004170"/>
    </source>
</evidence>
<evidence type="ECO:0000313" key="6">
    <source>
        <dbReference type="Proteomes" id="UP001237642"/>
    </source>
</evidence>
<proteinExistence type="predicted"/>
<reference evidence="5" key="1">
    <citation type="submission" date="2023-02" db="EMBL/GenBank/DDBJ databases">
        <title>Genome of toxic invasive species Heracleum sosnowskyi carries increased number of genes despite the absence of recent whole-genome duplications.</title>
        <authorList>
            <person name="Schelkunov M."/>
            <person name="Shtratnikova V."/>
            <person name="Makarenko M."/>
            <person name="Klepikova A."/>
            <person name="Omelchenko D."/>
            <person name="Novikova G."/>
            <person name="Obukhova E."/>
            <person name="Bogdanov V."/>
            <person name="Penin A."/>
            <person name="Logacheva M."/>
        </authorList>
    </citation>
    <scope>NUCLEOTIDE SEQUENCE</scope>
    <source>
        <strain evidence="5">Hsosn_3</strain>
        <tissue evidence="5">Leaf</tissue>
    </source>
</reference>
<keyword evidence="2" id="KW-0479">Metal-binding</keyword>